<evidence type="ECO:0000313" key="2">
    <source>
        <dbReference type="Proteomes" id="UP000017831"/>
    </source>
</evidence>
<dbReference type="Proteomes" id="UP000017831">
    <property type="component" value="Unassembled WGS sequence"/>
</dbReference>
<dbReference type="GeneID" id="60062450"/>
<evidence type="ECO:0008006" key="3">
    <source>
        <dbReference type="Google" id="ProtNLM"/>
    </source>
</evidence>
<dbReference type="OrthoDB" id="1049315at2"/>
<name>U6RG43_9BACT</name>
<sequence length="389" mass="44246">MKYNRLYAAFIFAFLAGCSGDGQYKEALLPQIDVNEEYPEKEIFLQDVADIEYIPLETNEEMLFQGTIAAVSDKGILGVSQQGGKLFLFDRDGKAKNLICRKGDGPEEYNVIQRVDVDWQRGEVYVLGSPTKVYVYAFDGTYKQTLDTKANIRQGDMFNFSADKLILFKEKANVGKEGEMIAYCPIMLLDKSGGNIDSLQYVKTWDASLSIVIEGNENMKAYLWCEVMLGQGGETYLNDIASDTIYRINKKTNGLFPILLRTPSVRDSEGGKYYLRLEGVTSRYYFLKCQISSLDMTDMVIKDDKSYSLVYDRQTGEIFRPTFRNKDFPSEEWSYTIRSNGEKDCVYQTLESFALKEALEEGQLEGSLKTVAQGLDEDDNPVIMVVRFR</sequence>
<organism evidence="1 2">
    <name type="scientific">Phocaeicola massiliensis B84634 = Timone 84634 = DSM 17679 = JCM 13223</name>
    <dbReference type="NCBI Taxonomy" id="1121098"/>
    <lineage>
        <taxon>Bacteria</taxon>
        <taxon>Pseudomonadati</taxon>
        <taxon>Bacteroidota</taxon>
        <taxon>Bacteroidia</taxon>
        <taxon>Bacteroidales</taxon>
        <taxon>Bacteroidaceae</taxon>
        <taxon>Phocaeicola</taxon>
    </lineage>
</organism>
<dbReference type="Pfam" id="PF17170">
    <property type="entry name" value="DUF5128"/>
    <property type="match status" value="1"/>
</dbReference>
<dbReference type="HOGENOM" id="CLU_059151_0_0_10"/>
<proteinExistence type="predicted"/>
<keyword evidence="2" id="KW-1185">Reference proteome</keyword>
<gene>
    <name evidence="1" type="ORF">HMPREF1534_01565</name>
</gene>
<comment type="caution">
    <text evidence="1">The sequence shown here is derived from an EMBL/GenBank/DDBJ whole genome shotgun (WGS) entry which is preliminary data.</text>
</comment>
<dbReference type="AlphaFoldDB" id="U6RG43"/>
<dbReference type="PROSITE" id="PS51257">
    <property type="entry name" value="PROKAR_LIPOPROTEIN"/>
    <property type="match status" value="1"/>
</dbReference>
<dbReference type="PATRIC" id="fig|1121098.3.peg.1591"/>
<dbReference type="STRING" id="1121098.HMPREF1534_01565"/>
<reference evidence="1 2" key="1">
    <citation type="submission" date="2013-04" db="EMBL/GenBank/DDBJ databases">
        <title>The Genome Sequence of Bacteroides massiliensis DSM 17679.</title>
        <authorList>
            <consortium name="The Broad Institute Genomics Platform"/>
            <person name="Earl A."/>
            <person name="Ward D."/>
            <person name="Feldgarden M."/>
            <person name="Gevers D."/>
            <person name="Martens E."/>
            <person name="Fenner L."/>
            <person name="Roux V."/>
            <person name="Mallet M.N."/>
            <person name="Raoult D."/>
            <person name="Walker B."/>
            <person name="Young S."/>
            <person name="Zeng Q."/>
            <person name="Gargeya S."/>
            <person name="Fitzgerald M."/>
            <person name="Haas B."/>
            <person name="Abouelleil A."/>
            <person name="Allen A.W."/>
            <person name="Alvarado L."/>
            <person name="Arachchi H.M."/>
            <person name="Berlin A.M."/>
            <person name="Chapman S.B."/>
            <person name="Gainer-Dewar J."/>
            <person name="Goldberg J."/>
            <person name="Griggs A."/>
            <person name="Gujja S."/>
            <person name="Hansen M."/>
            <person name="Howarth C."/>
            <person name="Imamovic A."/>
            <person name="Ireland A."/>
            <person name="Larimer J."/>
            <person name="McCowan C."/>
            <person name="Murphy C."/>
            <person name="Pearson M."/>
            <person name="Poon T.W."/>
            <person name="Priest M."/>
            <person name="Roberts A."/>
            <person name="Saif S."/>
            <person name="Shea T."/>
            <person name="Sisk P."/>
            <person name="Sykes S."/>
            <person name="Wortman J."/>
            <person name="Nusbaum C."/>
            <person name="Birren B."/>
        </authorList>
    </citation>
    <scope>NUCLEOTIDE SEQUENCE [LARGE SCALE GENOMIC DNA]</scope>
    <source>
        <strain evidence="2">B84634 / Timone 84634 / DSM 17679 / JCM 13223</strain>
    </source>
</reference>
<protein>
    <recommendedName>
        <fullName evidence="3">6-bladed beta-propeller</fullName>
    </recommendedName>
</protein>
<dbReference type="SUPFAM" id="SSF63825">
    <property type="entry name" value="YWTD domain"/>
    <property type="match status" value="1"/>
</dbReference>
<accession>U6RG43</accession>
<evidence type="ECO:0000313" key="1">
    <source>
        <dbReference type="EMBL" id="EOA55579.1"/>
    </source>
</evidence>
<dbReference type="RefSeq" id="WP_005939298.1">
    <property type="nucleotide sequence ID" value="NZ_KB890375.1"/>
</dbReference>
<dbReference type="EMBL" id="AQHY01000019">
    <property type="protein sequence ID" value="EOA55579.1"/>
    <property type="molecule type" value="Genomic_DNA"/>
</dbReference>
<dbReference type="eggNOG" id="COG3391">
    <property type="taxonomic scope" value="Bacteria"/>
</dbReference>